<keyword evidence="6 9" id="KW-0812">Transmembrane</keyword>
<proteinExistence type="predicted"/>
<keyword evidence="7 9" id="KW-1133">Transmembrane helix</keyword>
<dbReference type="Proteomes" id="UP001410648">
    <property type="component" value="Unassembled WGS sequence"/>
</dbReference>
<dbReference type="PANTHER" id="PTHR30505">
    <property type="entry name" value="FRUCTOSE-LIKE PERMEASE"/>
    <property type="match status" value="1"/>
</dbReference>
<evidence type="ECO:0000313" key="11">
    <source>
        <dbReference type="EMBL" id="GAA0473751.1"/>
    </source>
</evidence>
<feature type="transmembrane region" description="Helical" evidence="9">
    <location>
        <begin position="145"/>
        <end position="161"/>
    </location>
</feature>
<keyword evidence="3" id="KW-1003">Cell membrane</keyword>
<evidence type="ECO:0000256" key="5">
    <source>
        <dbReference type="ARBA" id="ARBA00022683"/>
    </source>
</evidence>
<dbReference type="PANTHER" id="PTHR30505:SF28">
    <property type="entry name" value="PTS SYSTEM 2-O-ALPHA-MANNOSYL-D-GLYCERATE-SPECIFIC EIIABC COMPONENT"/>
    <property type="match status" value="1"/>
</dbReference>
<evidence type="ECO:0000259" key="10">
    <source>
        <dbReference type="PROSITE" id="PS51104"/>
    </source>
</evidence>
<keyword evidence="5" id="KW-0598">Phosphotransferase system</keyword>
<evidence type="ECO:0000256" key="3">
    <source>
        <dbReference type="ARBA" id="ARBA00022475"/>
    </source>
</evidence>
<keyword evidence="2" id="KW-0813">Transport</keyword>
<keyword evidence="8 9" id="KW-0472">Membrane</keyword>
<feature type="transmembrane region" description="Helical" evidence="9">
    <location>
        <begin position="361"/>
        <end position="381"/>
    </location>
</feature>
<evidence type="ECO:0000313" key="12">
    <source>
        <dbReference type="Proteomes" id="UP001410648"/>
    </source>
</evidence>
<evidence type="ECO:0000256" key="7">
    <source>
        <dbReference type="ARBA" id="ARBA00022989"/>
    </source>
</evidence>
<dbReference type="InterPro" id="IPR050864">
    <property type="entry name" value="Bacterial_PTS_Sugar_Transport"/>
</dbReference>
<feature type="transmembrane region" description="Helical" evidence="9">
    <location>
        <begin position="182"/>
        <end position="207"/>
    </location>
</feature>
<dbReference type="InterPro" id="IPR006327">
    <property type="entry name" value="PTS_IIC_fruc"/>
</dbReference>
<accession>A0ABN1ADF9</accession>
<evidence type="ECO:0000256" key="4">
    <source>
        <dbReference type="ARBA" id="ARBA00022597"/>
    </source>
</evidence>
<protein>
    <recommendedName>
        <fullName evidence="10">PTS EIIC type-2 domain-containing protein</fullName>
    </recommendedName>
</protein>
<sequence length="399" mass="41307">MARFNGKPVLQRPVSEGINKSEELITRAVAGNAPIFQAEGSSASSDADDTERGSGWQSIYKDLMNGVSHMLPFVVGGGILLALSFLFEAQLGEDSILFTSLNSIGGSAFTFLIPILAGYIAYSIADRPGLLPGMAGGLLAVESDAGFLGGLVAGFVAGYVMNLIKKSLKNVPKTFEGLKSILLYPVLGLLAVGLLMFFLIGPFFAVINNAMIGFLENLGTGNAVILGAVLGGMMAVDMGGPVNKAAYAFSIGIFGDTGDGSLMAAVMVGGMIPPLAIAISTLLFKSKFTDIERQSGLSNFVLGLSFITEGAIPFAAADPLRVIGSSVLGAAIGGGLTQLWNVTVPAPHGGVFVIGLGDNTMLFLVSLLVGSIITSVILGLWKPHVQDSKVAIKNEDMNL</sequence>
<gene>
    <name evidence="11" type="ORF">GCM10008936_00760</name>
</gene>
<dbReference type="InterPro" id="IPR003352">
    <property type="entry name" value="PTS_EIIC"/>
</dbReference>
<evidence type="ECO:0000256" key="1">
    <source>
        <dbReference type="ARBA" id="ARBA00004429"/>
    </source>
</evidence>
<feature type="transmembrane region" description="Helical" evidence="9">
    <location>
        <begin position="101"/>
        <end position="125"/>
    </location>
</feature>
<evidence type="ECO:0000256" key="2">
    <source>
        <dbReference type="ARBA" id="ARBA00022448"/>
    </source>
</evidence>
<keyword evidence="12" id="KW-1185">Reference proteome</keyword>
<dbReference type="NCBIfam" id="TIGR01427">
    <property type="entry name" value="PTS_IIC_fructo"/>
    <property type="match status" value="1"/>
</dbReference>
<feature type="transmembrane region" description="Helical" evidence="9">
    <location>
        <begin position="70"/>
        <end position="89"/>
    </location>
</feature>
<name>A0ABN1ADF9_9LACT</name>
<dbReference type="EMBL" id="BAAADA010000004">
    <property type="protein sequence ID" value="GAA0473751.1"/>
    <property type="molecule type" value="Genomic_DNA"/>
</dbReference>
<dbReference type="PROSITE" id="PS51104">
    <property type="entry name" value="PTS_EIIC_TYPE_2"/>
    <property type="match status" value="1"/>
</dbReference>
<comment type="caution">
    <text evidence="11">The sequence shown here is derived from an EMBL/GenBank/DDBJ whole genome shotgun (WGS) entry which is preliminary data.</text>
</comment>
<reference evidence="11 12" key="1">
    <citation type="journal article" date="2019" name="Int. J. Syst. Evol. Microbiol.">
        <title>The Global Catalogue of Microorganisms (GCM) 10K type strain sequencing project: providing services to taxonomists for standard genome sequencing and annotation.</title>
        <authorList>
            <consortium name="The Broad Institute Genomics Platform"/>
            <consortium name="The Broad Institute Genome Sequencing Center for Infectious Disease"/>
            <person name="Wu L."/>
            <person name="Ma J."/>
        </authorList>
    </citation>
    <scope>NUCLEOTIDE SEQUENCE [LARGE SCALE GENOMIC DNA]</scope>
    <source>
        <strain evidence="11 12">JCM 14232</strain>
    </source>
</reference>
<evidence type="ECO:0000256" key="9">
    <source>
        <dbReference type="SAM" id="Phobius"/>
    </source>
</evidence>
<feature type="domain" description="PTS EIIC type-2" evidence="10">
    <location>
        <begin position="59"/>
        <end position="381"/>
    </location>
</feature>
<dbReference type="InterPro" id="IPR013014">
    <property type="entry name" value="PTS_EIIC_2"/>
</dbReference>
<feature type="transmembrane region" description="Helical" evidence="9">
    <location>
        <begin position="262"/>
        <end position="284"/>
    </location>
</feature>
<evidence type="ECO:0000256" key="6">
    <source>
        <dbReference type="ARBA" id="ARBA00022692"/>
    </source>
</evidence>
<dbReference type="Pfam" id="PF02378">
    <property type="entry name" value="PTS_EIIC"/>
    <property type="match status" value="1"/>
</dbReference>
<comment type="subcellular location">
    <subcellularLocation>
        <location evidence="1">Cell inner membrane</location>
        <topology evidence="1">Multi-pass membrane protein</topology>
    </subcellularLocation>
</comment>
<organism evidence="11 12">
    <name type="scientific">Alkalibacterium indicireducens</name>
    <dbReference type="NCBI Taxonomy" id="398758"/>
    <lineage>
        <taxon>Bacteria</taxon>
        <taxon>Bacillati</taxon>
        <taxon>Bacillota</taxon>
        <taxon>Bacilli</taxon>
        <taxon>Lactobacillales</taxon>
        <taxon>Carnobacteriaceae</taxon>
        <taxon>Alkalibacterium</taxon>
    </lineage>
</organism>
<evidence type="ECO:0000256" key="8">
    <source>
        <dbReference type="ARBA" id="ARBA00023136"/>
    </source>
</evidence>
<keyword evidence="4" id="KW-0762">Sugar transport</keyword>